<gene>
    <name evidence="1" type="ORF">J2Z77_006752</name>
</gene>
<sequence>MNDLRVGASVVAGGLVFGTLTVTGGWWALNGGIYGCTAADAALQEPLAAQVRTLGTPQGARADEGSYSGCDDDDRFSYFGRGYTEPARRADVVAHYRAAAARNGWLPAPPEPDGPARHHDPAGERIGLCFTRQIDGATSYLGVSWAFDGEQGYTVEARASRSGGSWCP</sequence>
<proteinExistence type="predicted"/>
<protein>
    <recommendedName>
        <fullName evidence="3">Secreted protein</fullName>
    </recommendedName>
</protein>
<organism evidence="1 2">
    <name type="scientific">Streptomyces avidinii</name>
    <dbReference type="NCBI Taxonomy" id="1895"/>
    <lineage>
        <taxon>Bacteria</taxon>
        <taxon>Bacillati</taxon>
        <taxon>Actinomycetota</taxon>
        <taxon>Actinomycetes</taxon>
        <taxon>Kitasatosporales</taxon>
        <taxon>Streptomycetaceae</taxon>
        <taxon>Streptomyces</taxon>
    </lineage>
</organism>
<dbReference type="Proteomes" id="UP001519310">
    <property type="component" value="Unassembled WGS sequence"/>
</dbReference>
<reference evidence="1 2" key="1">
    <citation type="submission" date="2021-03" db="EMBL/GenBank/DDBJ databases">
        <title>Genomic Encyclopedia of Type Strains, Phase IV (KMG-IV): sequencing the most valuable type-strain genomes for metagenomic binning, comparative biology and taxonomic classification.</title>
        <authorList>
            <person name="Goeker M."/>
        </authorList>
    </citation>
    <scope>NUCLEOTIDE SEQUENCE [LARGE SCALE GENOMIC DNA]</scope>
    <source>
        <strain evidence="1 2">DSM 40526</strain>
    </source>
</reference>
<evidence type="ECO:0008006" key="3">
    <source>
        <dbReference type="Google" id="ProtNLM"/>
    </source>
</evidence>
<name>A0ABS4LFM3_STRAV</name>
<dbReference type="RefSeq" id="WP_189969450.1">
    <property type="nucleotide sequence ID" value="NZ_BMVL01000006.1"/>
</dbReference>
<evidence type="ECO:0000313" key="1">
    <source>
        <dbReference type="EMBL" id="MBP2040895.1"/>
    </source>
</evidence>
<dbReference type="EMBL" id="JAGGLQ010000020">
    <property type="protein sequence ID" value="MBP2040895.1"/>
    <property type="molecule type" value="Genomic_DNA"/>
</dbReference>
<evidence type="ECO:0000313" key="2">
    <source>
        <dbReference type="Proteomes" id="UP001519310"/>
    </source>
</evidence>
<accession>A0ABS4LFM3</accession>
<keyword evidence="2" id="KW-1185">Reference proteome</keyword>
<comment type="caution">
    <text evidence="1">The sequence shown here is derived from an EMBL/GenBank/DDBJ whole genome shotgun (WGS) entry which is preliminary data.</text>
</comment>